<dbReference type="EMBL" id="CP062983">
    <property type="protein sequence ID" value="QPC84830.1"/>
    <property type="molecule type" value="Genomic_DNA"/>
</dbReference>
<organism evidence="1 2">
    <name type="scientific">Phototrophicus methaneseepsis</name>
    <dbReference type="NCBI Taxonomy" id="2710758"/>
    <lineage>
        <taxon>Bacteria</taxon>
        <taxon>Bacillati</taxon>
        <taxon>Chloroflexota</taxon>
        <taxon>Candidatus Thermofontia</taxon>
        <taxon>Phototrophicales</taxon>
        <taxon>Phototrophicaceae</taxon>
        <taxon>Phototrophicus</taxon>
    </lineage>
</organism>
<gene>
    <name evidence="1" type="ORF">G4Y79_10795</name>
</gene>
<sequence>MPAKDKKPAKQIIYQQKPLRPLPNYTLSTVCPACGADTYKLACKVRCSRCGFMWDCSEL</sequence>
<keyword evidence="2" id="KW-1185">Reference proteome</keyword>
<protein>
    <recommendedName>
        <fullName evidence="3">Transposase zinc-ribbon domain-containing protein</fullName>
    </recommendedName>
</protein>
<name>A0A7S8ED86_9CHLR</name>
<evidence type="ECO:0000313" key="1">
    <source>
        <dbReference type="EMBL" id="QPC84830.1"/>
    </source>
</evidence>
<dbReference type="RefSeq" id="WP_195172893.1">
    <property type="nucleotide sequence ID" value="NZ_CP062983.1"/>
</dbReference>
<evidence type="ECO:0008006" key="3">
    <source>
        <dbReference type="Google" id="ProtNLM"/>
    </source>
</evidence>
<evidence type="ECO:0000313" key="2">
    <source>
        <dbReference type="Proteomes" id="UP000594468"/>
    </source>
</evidence>
<dbReference type="KEGG" id="pmet:G4Y79_10795"/>
<dbReference type="AlphaFoldDB" id="A0A7S8ED86"/>
<reference evidence="1 2" key="1">
    <citation type="submission" date="2020-02" db="EMBL/GenBank/DDBJ databases">
        <authorList>
            <person name="Zheng R.K."/>
            <person name="Sun C.M."/>
        </authorList>
    </citation>
    <scope>NUCLEOTIDE SEQUENCE [LARGE SCALE GENOMIC DNA]</scope>
    <source>
        <strain evidence="2">rifampicinis</strain>
    </source>
</reference>
<dbReference type="Proteomes" id="UP000594468">
    <property type="component" value="Chromosome"/>
</dbReference>
<accession>A0A7S8ED86</accession>
<proteinExistence type="predicted"/>